<dbReference type="Pfam" id="PF00353">
    <property type="entry name" value="HemolysinCabind"/>
    <property type="match status" value="5"/>
</dbReference>
<dbReference type="GO" id="GO:0005509">
    <property type="term" value="F:calcium ion binding"/>
    <property type="evidence" value="ECO:0007669"/>
    <property type="project" value="InterPro"/>
</dbReference>
<name>A0A7X5YND2_9CAUL</name>
<evidence type="ECO:0000256" key="3">
    <source>
        <dbReference type="ARBA" id="ARBA00022525"/>
    </source>
</evidence>
<protein>
    <submittedName>
        <fullName evidence="8">VCBS repeat-containing protein</fullName>
    </submittedName>
</protein>
<dbReference type="GO" id="GO:0005576">
    <property type="term" value="C:extracellular region"/>
    <property type="evidence" value="ECO:0007669"/>
    <property type="project" value="UniProtKB-SubCell"/>
</dbReference>
<dbReference type="InterPro" id="IPR050557">
    <property type="entry name" value="RTX_toxin/Mannuronan_C5-epim"/>
</dbReference>
<dbReference type="AlphaFoldDB" id="A0A7X5YND2"/>
<dbReference type="InterPro" id="IPR011049">
    <property type="entry name" value="Serralysin-like_metalloprot_C"/>
</dbReference>
<evidence type="ECO:0000256" key="2">
    <source>
        <dbReference type="ARBA" id="ARBA00004613"/>
    </source>
</evidence>
<evidence type="ECO:0000256" key="4">
    <source>
        <dbReference type="ARBA" id="ARBA00022656"/>
    </source>
</evidence>
<organism evidence="8 9">
    <name type="scientific">Brevundimonas alba</name>
    <dbReference type="NCBI Taxonomy" id="74314"/>
    <lineage>
        <taxon>Bacteria</taxon>
        <taxon>Pseudomonadati</taxon>
        <taxon>Pseudomonadota</taxon>
        <taxon>Alphaproteobacteria</taxon>
        <taxon>Caulobacterales</taxon>
        <taxon>Caulobacteraceae</taxon>
        <taxon>Brevundimonas</taxon>
    </lineage>
</organism>
<accession>A0A7X5YND2</accession>
<dbReference type="Gene3D" id="2.60.40.3440">
    <property type="match status" value="5"/>
</dbReference>
<dbReference type="NCBIfam" id="NF012211">
    <property type="entry name" value="tand_rpt_95"/>
    <property type="match status" value="5"/>
</dbReference>
<evidence type="ECO:0000256" key="1">
    <source>
        <dbReference type="ARBA" id="ARBA00004370"/>
    </source>
</evidence>
<dbReference type="GO" id="GO:0016020">
    <property type="term" value="C:membrane"/>
    <property type="evidence" value="ECO:0007669"/>
    <property type="project" value="UniProtKB-SubCell"/>
</dbReference>
<dbReference type="PROSITE" id="PS00330">
    <property type="entry name" value="HEMOLYSIN_CALCIUM"/>
    <property type="match status" value="4"/>
</dbReference>
<sequence length="1129" mass="115814">MTTLTMTSPTTGGALPAGVTPVGGIVLDLIGLNGVRVLVQLSADQLFAGTFSPDTPGGNPGTIGVLGGLSPQVLAQLGGGLSQMAVRMSIFDADASVGDIDHNENFLTINGIQIGNLSLPATESTSESGELMGAAVGFQNALLSTGWFHVTDPAVLFEIFGSLVARNGVSFGLHDLDPYDNGYDFSQGLDGSHFEITIPNTAPDATDDVYSVSRNTPLVVSAASGLLANDTDPEGANLTATLVSGPLHGTVTINSDGSFTYVPATGYAGPDSFSYRASDGALGDVAAVNLFVNPNVAPVAGADRYTVDRNGELVVSPRHGVLANDSDPDSSSGGVLTARTLSEPQNGTLTFNADGSFVYVPNPGFYGTDSFAYAASDGDAETPNFVTLTVVNNNAAPVAADDAYRLDKDGILTVERANGVLANDADADGDVLTVEVTTGPANGTLTLNADGSFTYIPNPGFHGSDNFSYRTSDGDDTDIATVTLTVDNVNGAPSPADDAYEVDEGGRLFIDAANGVLANDTDPDGSAMTAQIRTQPSSGVVTLNADGSFAYTPNPGFTGTDSFTYFANDGSDTGYATVMLTVNAVNEAPVGASDTYAMEQNRSLTVDAAHGVLANDSDPDGDPLSVALLTGPQHGQFVLNADGSFNYVPDANYVGSDSFTYSLRDGSTSTPVTVTLTVNPRSGRLITLDDNANRATYARQGEAVIVHARGGADSITGSRFDDELLLGEGADEGIGGNGNDIIRGGAGDDKLFGQAGNDRLEGGDGDDLMHGGDGPDIMVGGVGDDIYYVHSTEDQVIEAAGEGSFDNVRSTVSWTLGDHFEELMLEGSADIDGSGNALDNAVLGNSGANVLYGLDGNDTLGGYGGDDIQYGGAGNDRLVGRDGNDVLHGGTGDDQYFVDTADVIVELGGEGVDTVFSVGDYVLGANLEVLRLDGAADLRGEGNNLNNYIAGTDGDNFLIGHGGDDQVFGGRGDDTLVGDGEAVGNGNDRLEGGDGADTIFGGGGDDVLSGGGGDDFLFGEAGMDRLDGGSGNDVFVFDLNSLSIPDQRPDTVIGFHGAGTSGIGEQDSLHFSGGFSSSATLMFDHYGSNQGQQYYRLVDPEHPGQEQLILVQMAGGSTNLLSSDDYLFS</sequence>
<dbReference type="InterPro" id="IPR018511">
    <property type="entry name" value="Hemolysin-typ_Ca-bd_CS"/>
</dbReference>
<reference evidence="8 9" key="1">
    <citation type="submission" date="2020-03" db="EMBL/GenBank/DDBJ databases">
        <title>Genomic Encyclopedia of Type Strains, Phase IV (KMG-IV): sequencing the most valuable type-strain genomes for metagenomic binning, comparative biology and taxonomic classification.</title>
        <authorList>
            <person name="Goeker M."/>
        </authorList>
    </citation>
    <scope>NUCLEOTIDE SEQUENCE [LARGE SCALE GENOMIC DNA]</scope>
    <source>
        <strain evidence="8 9">DSM 4736</strain>
    </source>
</reference>
<dbReference type="PANTHER" id="PTHR38340:SF1">
    <property type="entry name" value="S-LAYER PROTEIN"/>
    <property type="match status" value="1"/>
</dbReference>
<keyword evidence="3" id="KW-0964">Secreted</keyword>
<evidence type="ECO:0000256" key="6">
    <source>
        <dbReference type="ARBA" id="ARBA00023026"/>
    </source>
</evidence>
<dbReference type="PRINTS" id="PR00313">
    <property type="entry name" value="CABNDNGRPT"/>
</dbReference>
<dbReference type="GO" id="GO:0090729">
    <property type="term" value="F:toxin activity"/>
    <property type="evidence" value="ECO:0007669"/>
    <property type="project" value="UniProtKB-KW"/>
</dbReference>
<dbReference type="PANTHER" id="PTHR38340">
    <property type="entry name" value="S-LAYER PROTEIN"/>
    <property type="match status" value="1"/>
</dbReference>
<evidence type="ECO:0000313" key="8">
    <source>
        <dbReference type="EMBL" id="NJC41710.1"/>
    </source>
</evidence>
<comment type="subcellular location">
    <subcellularLocation>
        <location evidence="1">Membrane</location>
    </subcellularLocation>
    <subcellularLocation>
        <location evidence="2">Secreted</location>
    </subcellularLocation>
</comment>
<keyword evidence="5" id="KW-0677">Repeat</keyword>
<dbReference type="Pfam" id="PF17963">
    <property type="entry name" value="Big_9"/>
    <property type="match status" value="5"/>
</dbReference>
<dbReference type="Proteomes" id="UP000587415">
    <property type="component" value="Unassembled WGS sequence"/>
</dbReference>
<dbReference type="InterPro" id="IPR001343">
    <property type="entry name" value="Hemolysn_Ca-bd"/>
</dbReference>
<dbReference type="InterPro" id="IPR003995">
    <property type="entry name" value="RTX_toxin_determinant-A"/>
</dbReference>
<dbReference type="EMBL" id="JAATJM010000001">
    <property type="protein sequence ID" value="NJC41710.1"/>
    <property type="molecule type" value="Genomic_DNA"/>
</dbReference>
<keyword evidence="6" id="KW-0843">Virulence</keyword>
<comment type="caution">
    <text evidence="8">The sequence shown here is derived from an EMBL/GenBank/DDBJ whole genome shotgun (WGS) entry which is preliminary data.</text>
</comment>
<dbReference type="SUPFAM" id="SSF51120">
    <property type="entry name" value="beta-Roll"/>
    <property type="match status" value="3"/>
</dbReference>
<evidence type="ECO:0000313" key="9">
    <source>
        <dbReference type="Proteomes" id="UP000587415"/>
    </source>
</evidence>
<dbReference type="Gene3D" id="2.150.10.10">
    <property type="entry name" value="Serralysin-like metalloprotease, C-terminal"/>
    <property type="match status" value="3"/>
</dbReference>
<dbReference type="PRINTS" id="PR01488">
    <property type="entry name" value="RTXTOXINA"/>
</dbReference>
<gene>
    <name evidence="8" type="ORF">GGQ87_001968</name>
</gene>
<evidence type="ECO:0000256" key="7">
    <source>
        <dbReference type="ARBA" id="ARBA00023136"/>
    </source>
</evidence>
<dbReference type="RefSeq" id="WP_168047036.1">
    <property type="nucleotide sequence ID" value="NZ_JAATJM010000001.1"/>
</dbReference>
<evidence type="ECO:0000256" key="5">
    <source>
        <dbReference type="ARBA" id="ARBA00022737"/>
    </source>
</evidence>
<keyword evidence="7" id="KW-0472">Membrane</keyword>
<proteinExistence type="predicted"/>
<keyword evidence="9" id="KW-1185">Reference proteome</keyword>
<keyword evidence="4" id="KW-0800">Toxin</keyword>